<evidence type="ECO:0008006" key="3">
    <source>
        <dbReference type="Google" id="ProtNLM"/>
    </source>
</evidence>
<accession>A0AB37GBW8</accession>
<proteinExistence type="predicted"/>
<protein>
    <recommendedName>
        <fullName evidence="3">Phage protein</fullName>
    </recommendedName>
</protein>
<dbReference type="RefSeq" id="WP_024390499.1">
    <property type="nucleotide sequence ID" value="NZ_CECZ01000140.1"/>
</dbReference>
<evidence type="ECO:0000313" key="2">
    <source>
        <dbReference type="Proteomes" id="UP000516797"/>
    </source>
</evidence>
<dbReference type="Proteomes" id="UP000516797">
    <property type="component" value="Chromosome"/>
</dbReference>
<name>A0AB37GBW8_STRSU</name>
<sequence>MKQTNTFIVLRDKEGNYLAEFQNNERVLAYSEKWSDDIEDALNIPEEYYYGKDKEKYLIMAKMFDAEPIKVQAEYTLTTLDGQELPEPVKTEEDELEAMFNRLLSSAANAAKV</sequence>
<evidence type="ECO:0000313" key="1">
    <source>
        <dbReference type="EMBL" id="QOE28630.1"/>
    </source>
</evidence>
<dbReference type="AlphaFoldDB" id="A0AB37GBW8"/>
<dbReference type="EMBL" id="CP058741">
    <property type="protein sequence ID" value="QOE28630.1"/>
    <property type="molecule type" value="Genomic_DNA"/>
</dbReference>
<reference evidence="1 2" key="1">
    <citation type="submission" date="2020-07" db="EMBL/GenBank/DDBJ databases">
        <title>Complete genome sequences of Streptococcus suis pig pathogenic strain 10, 13-00283-02 and 16085/3b.</title>
        <authorList>
            <person name="Bunk B."/>
            <person name="Jakobczak B."/>
            <person name="Florian V."/>
            <person name="Dittmar D."/>
            <person name="Maeder U."/>
            <person name="Jarek M."/>
            <person name="Baums C.G."/>
            <person name="Haeussler S."/>
            <person name="Voelker U."/>
            <person name="Michalik S."/>
        </authorList>
    </citation>
    <scope>NUCLEOTIDE SEQUENCE [LARGE SCALE GENOMIC DNA]</scope>
    <source>
        <strain evidence="1 2">13-00283-02</strain>
    </source>
</reference>
<gene>
    <name evidence="1" type="ORF">SSU1300283_01313</name>
</gene>
<organism evidence="1 2">
    <name type="scientific">Streptococcus suis</name>
    <dbReference type="NCBI Taxonomy" id="1307"/>
    <lineage>
        <taxon>Bacteria</taxon>
        <taxon>Bacillati</taxon>
        <taxon>Bacillota</taxon>
        <taxon>Bacilli</taxon>
        <taxon>Lactobacillales</taxon>
        <taxon>Streptococcaceae</taxon>
        <taxon>Streptococcus</taxon>
    </lineage>
</organism>